<dbReference type="EMBL" id="JAAAIP010000244">
    <property type="protein sequence ID" value="KAG0321457.1"/>
    <property type="molecule type" value="Genomic_DNA"/>
</dbReference>
<evidence type="ECO:0000256" key="1">
    <source>
        <dbReference type="ARBA" id="ARBA00001954"/>
    </source>
</evidence>
<keyword evidence="3" id="KW-0479">Metal-binding</keyword>
<evidence type="ECO:0000256" key="3">
    <source>
        <dbReference type="ARBA" id="ARBA00022723"/>
    </source>
</evidence>
<evidence type="ECO:0000256" key="6">
    <source>
        <dbReference type="SAM" id="MobiDB-lite"/>
    </source>
</evidence>
<name>A0A9P6RJ28_9FUNG</name>
<keyword evidence="5" id="KW-0408">Iron</keyword>
<gene>
    <name evidence="7" type="ORF">BGZ99_003928</name>
</gene>
<keyword evidence="8" id="KW-1185">Reference proteome</keyword>
<feature type="region of interest" description="Disordered" evidence="6">
    <location>
        <begin position="1"/>
        <end position="41"/>
    </location>
</feature>
<protein>
    <recommendedName>
        <fullName evidence="9">Carotenoid oxygenase</fullName>
    </recommendedName>
</protein>
<comment type="cofactor">
    <cofactor evidence="1">
        <name>Fe(2+)</name>
        <dbReference type="ChEBI" id="CHEBI:29033"/>
    </cofactor>
</comment>
<keyword evidence="4" id="KW-0560">Oxidoreductase</keyword>
<feature type="region of interest" description="Disordered" evidence="6">
    <location>
        <begin position="218"/>
        <end position="241"/>
    </location>
</feature>
<dbReference type="Pfam" id="PF03055">
    <property type="entry name" value="RPE65"/>
    <property type="match status" value="1"/>
</dbReference>
<feature type="compositionally biased region" description="Basic and acidic residues" evidence="6">
    <location>
        <begin position="27"/>
        <end position="39"/>
    </location>
</feature>
<evidence type="ECO:0000256" key="5">
    <source>
        <dbReference type="ARBA" id="ARBA00023004"/>
    </source>
</evidence>
<evidence type="ECO:0000313" key="8">
    <source>
        <dbReference type="Proteomes" id="UP000738325"/>
    </source>
</evidence>
<dbReference type="GO" id="GO:0046872">
    <property type="term" value="F:metal ion binding"/>
    <property type="evidence" value="ECO:0007669"/>
    <property type="project" value="UniProtKB-KW"/>
</dbReference>
<dbReference type="GO" id="GO:0010436">
    <property type="term" value="F:carotenoid dioxygenase activity"/>
    <property type="evidence" value="ECO:0007669"/>
    <property type="project" value="TreeGrafter"/>
</dbReference>
<evidence type="ECO:0000256" key="4">
    <source>
        <dbReference type="ARBA" id="ARBA00023002"/>
    </source>
</evidence>
<comment type="similarity">
    <text evidence="2">Belongs to the carotenoid oxygenase family.</text>
</comment>
<organism evidence="7 8">
    <name type="scientific">Dissophora globulifera</name>
    <dbReference type="NCBI Taxonomy" id="979702"/>
    <lineage>
        <taxon>Eukaryota</taxon>
        <taxon>Fungi</taxon>
        <taxon>Fungi incertae sedis</taxon>
        <taxon>Mucoromycota</taxon>
        <taxon>Mortierellomycotina</taxon>
        <taxon>Mortierellomycetes</taxon>
        <taxon>Mortierellales</taxon>
        <taxon>Mortierellaceae</taxon>
        <taxon>Dissophora</taxon>
    </lineage>
</organism>
<comment type="caution">
    <text evidence="7">The sequence shown here is derived from an EMBL/GenBank/DDBJ whole genome shotgun (WGS) entry which is preliminary data.</text>
</comment>
<dbReference type="AlphaFoldDB" id="A0A9P6RJ28"/>
<dbReference type="PANTHER" id="PTHR10543">
    <property type="entry name" value="BETA-CAROTENE DIOXYGENASE"/>
    <property type="match status" value="1"/>
</dbReference>
<dbReference type="Proteomes" id="UP000738325">
    <property type="component" value="Unassembled WGS sequence"/>
</dbReference>
<dbReference type="InterPro" id="IPR004294">
    <property type="entry name" value="Carotenoid_Oase"/>
</dbReference>
<feature type="non-terminal residue" evidence="7">
    <location>
        <position position="241"/>
    </location>
</feature>
<evidence type="ECO:0008006" key="9">
    <source>
        <dbReference type="Google" id="ProtNLM"/>
    </source>
</evidence>
<proteinExistence type="inferred from homology"/>
<dbReference type="GO" id="GO:0016121">
    <property type="term" value="P:carotene catabolic process"/>
    <property type="evidence" value="ECO:0007669"/>
    <property type="project" value="TreeGrafter"/>
</dbReference>
<accession>A0A9P6RJ28</accession>
<evidence type="ECO:0000256" key="2">
    <source>
        <dbReference type="ARBA" id="ARBA00006787"/>
    </source>
</evidence>
<dbReference type="PANTHER" id="PTHR10543:SF89">
    <property type="entry name" value="CAROTENOID 9,10(9',10')-CLEAVAGE DIOXYGENASE 1"/>
    <property type="match status" value="1"/>
</dbReference>
<evidence type="ECO:0000313" key="7">
    <source>
        <dbReference type="EMBL" id="KAG0321457.1"/>
    </source>
</evidence>
<dbReference type="OrthoDB" id="1069523at2759"/>
<reference evidence="7" key="1">
    <citation type="journal article" date="2020" name="Fungal Divers.">
        <title>Resolving the Mortierellaceae phylogeny through synthesis of multi-gene phylogenetics and phylogenomics.</title>
        <authorList>
            <person name="Vandepol N."/>
            <person name="Liber J."/>
            <person name="Desiro A."/>
            <person name="Na H."/>
            <person name="Kennedy M."/>
            <person name="Barry K."/>
            <person name="Grigoriev I.V."/>
            <person name="Miller A.N."/>
            <person name="O'Donnell K."/>
            <person name="Stajich J.E."/>
            <person name="Bonito G."/>
        </authorList>
    </citation>
    <scope>NUCLEOTIDE SEQUENCE</scope>
    <source>
        <strain evidence="7">REB-010B</strain>
    </source>
</reference>
<sequence>MTAQSKEPVAKRNAAQEGGASAIASDVKVRTKDRTEGHPHPYLNGNFYPVFEETVGDDGIECQVIGTIPESLRGSQYVRTGPNSLNVPKDDAPHHFFDGEGMLHGVYFEPGDGKGPVRARYMNRWVRSDTFKKANDHGPMTTSLGLIMAGAEKFWPLILGLIWYRIKAIYYSLKGAGNGNTALAFFGSRLLALQEAGRPIETSVPSLNTTGEYYFEEENIPEAEKNKKKGPANEVCTAHPK</sequence>